<evidence type="ECO:0000256" key="2">
    <source>
        <dbReference type="ARBA" id="ARBA00009696"/>
    </source>
</evidence>
<keyword evidence="12 13" id="KW-0449">Lipoprotein</keyword>
<evidence type="ECO:0000256" key="9">
    <source>
        <dbReference type="ARBA" id="ARBA00023139"/>
    </source>
</evidence>
<evidence type="ECO:0000256" key="7">
    <source>
        <dbReference type="ARBA" id="ARBA00022927"/>
    </source>
</evidence>
<comment type="caution">
    <text evidence="15">The sequence shown here is derived from an EMBL/GenBank/DDBJ whole genome shotgun (WGS) entry which is preliminary data.</text>
</comment>
<keyword evidence="10 13" id="KW-0143">Chaperone</keyword>
<dbReference type="Pfam" id="PF03550">
    <property type="entry name" value="LolB"/>
    <property type="match status" value="1"/>
</dbReference>
<dbReference type="EMBL" id="JACCEM010000004">
    <property type="protein sequence ID" value="NYT49550.1"/>
    <property type="molecule type" value="Genomic_DNA"/>
</dbReference>
<gene>
    <name evidence="13 15" type="primary">lolB</name>
    <name evidence="15" type="ORF">H0A72_09560</name>
</gene>
<evidence type="ECO:0000256" key="13">
    <source>
        <dbReference type="HAMAP-Rule" id="MF_00233"/>
    </source>
</evidence>
<dbReference type="CDD" id="cd16326">
    <property type="entry name" value="LolB"/>
    <property type="match status" value="1"/>
</dbReference>
<evidence type="ECO:0000256" key="12">
    <source>
        <dbReference type="ARBA" id="ARBA00023288"/>
    </source>
</evidence>
<keyword evidence="5 13" id="KW-0813">Transport</keyword>
<dbReference type="GO" id="GO:0044874">
    <property type="term" value="P:lipoprotein localization to outer membrane"/>
    <property type="evidence" value="ECO:0007669"/>
    <property type="project" value="UniProtKB-UniRule"/>
</dbReference>
<keyword evidence="8 13" id="KW-0472">Membrane</keyword>
<dbReference type="RefSeq" id="WP_180154839.1">
    <property type="nucleotide sequence ID" value="NZ_JACCEM010000004.1"/>
</dbReference>
<evidence type="ECO:0000256" key="6">
    <source>
        <dbReference type="ARBA" id="ARBA00022729"/>
    </source>
</evidence>
<reference evidence="15 16" key="1">
    <citation type="submission" date="2020-07" db="EMBL/GenBank/DDBJ databases">
        <title>Taxonomic revisions and descriptions of new bacterial species based on genomic comparisons in the high-G+C-content subgroup of the family Alcaligenaceae.</title>
        <authorList>
            <person name="Szabo A."/>
            <person name="Felfoldi T."/>
        </authorList>
    </citation>
    <scope>NUCLEOTIDE SEQUENCE [LARGE SCALE GENOMIC DNA]</scope>
    <source>
        <strain evidence="15 16">LMG 24012</strain>
    </source>
</reference>
<accession>A0A853G3G2</accession>
<evidence type="ECO:0000256" key="5">
    <source>
        <dbReference type="ARBA" id="ARBA00022448"/>
    </source>
</evidence>
<evidence type="ECO:0000256" key="4">
    <source>
        <dbReference type="ARBA" id="ARBA00016202"/>
    </source>
</evidence>
<dbReference type="Proteomes" id="UP000559809">
    <property type="component" value="Unassembled WGS sequence"/>
</dbReference>
<dbReference type="NCBIfam" id="TIGR00548">
    <property type="entry name" value="lolB"/>
    <property type="match status" value="1"/>
</dbReference>
<keyword evidence="6 13" id="KW-0732">Signal</keyword>
<evidence type="ECO:0000256" key="10">
    <source>
        <dbReference type="ARBA" id="ARBA00023186"/>
    </source>
</evidence>
<dbReference type="InterPro" id="IPR029046">
    <property type="entry name" value="LolA/LolB/LppX"/>
</dbReference>
<dbReference type="GO" id="GO:0009279">
    <property type="term" value="C:cell outer membrane"/>
    <property type="evidence" value="ECO:0007669"/>
    <property type="project" value="UniProtKB-SubCell"/>
</dbReference>
<evidence type="ECO:0000313" key="15">
    <source>
        <dbReference type="EMBL" id="NYT49550.1"/>
    </source>
</evidence>
<evidence type="ECO:0000313" key="16">
    <source>
        <dbReference type="Proteomes" id="UP000559809"/>
    </source>
</evidence>
<sequence length="196" mass="20602">MSMRFLATGSRALLGAGLLALLGACATPQKIGGSEQGTFERTGRFALTVNHAGGGQEAVQGGFAWHDTGRVLTLDLANPLGSTLARVTVEPGRATLLRSNGEREQAPDPDALVEKVLGSPMPVSGLRHWLQGRAAPGGVASAQKDGAGRLASFAQDGWRAQLSRYDALGPQLLQLNRNDAQRRISVRLVIDDGQAK</sequence>
<name>A0A853G3G2_9BURK</name>
<evidence type="ECO:0000256" key="8">
    <source>
        <dbReference type="ARBA" id="ARBA00023136"/>
    </source>
</evidence>
<protein>
    <recommendedName>
        <fullName evidence="4 13">Outer-membrane lipoprotein LolB</fullName>
    </recommendedName>
</protein>
<comment type="function">
    <text evidence="13">Plays a critical role in the incorporation of lipoproteins in the outer membrane after they are released by the LolA protein.</text>
</comment>
<evidence type="ECO:0000256" key="1">
    <source>
        <dbReference type="ARBA" id="ARBA00004459"/>
    </source>
</evidence>
<comment type="similarity">
    <text evidence="2 13">Belongs to the LolB family.</text>
</comment>
<keyword evidence="9 13" id="KW-0564">Palmitate</keyword>
<dbReference type="AlphaFoldDB" id="A0A853G3G2"/>
<comment type="subcellular location">
    <subcellularLocation>
        <location evidence="1 13">Cell outer membrane</location>
        <topology evidence="1 13">Lipid-anchor</topology>
    </subcellularLocation>
</comment>
<keyword evidence="16" id="KW-1185">Reference proteome</keyword>
<evidence type="ECO:0000256" key="11">
    <source>
        <dbReference type="ARBA" id="ARBA00023237"/>
    </source>
</evidence>
<keyword evidence="11 13" id="KW-0998">Cell outer membrane</keyword>
<dbReference type="SUPFAM" id="SSF89392">
    <property type="entry name" value="Prokaryotic lipoproteins and lipoprotein localization factors"/>
    <property type="match status" value="1"/>
</dbReference>
<dbReference type="HAMAP" id="MF_00233">
    <property type="entry name" value="LolB"/>
    <property type="match status" value="1"/>
</dbReference>
<proteinExistence type="inferred from homology"/>
<dbReference type="GO" id="GO:0015031">
    <property type="term" value="P:protein transport"/>
    <property type="evidence" value="ECO:0007669"/>
    <property type="project" value="UniProtKB-KW"/>
</dbReference>
<comment type="subunit">
    <text evidence="3 13">Monomer.</text>
</comment>
<dbReference type="PROSITE" id="PS51257">
    <property type="entry name" value="PROKAR_LIPOPROTEIN"/>
    <property type="match status" value="1"/>
</dbReference>
<keyword evidence="7 13" id="KW-0653">Protein transport</keyword>
<feature type="chain" id="PRO_5032701269" description="Outer-membrane lipoprotein LolB" evidence="14">
    <location>
        <begin position="27"/>
        <end position="196"/>
    </location>
</feature>
<organism evidence="15 16">
    <name type="scientific">Parapusillimonas granuli</name>
    <dbReference type="NCBI Taxonomy" id="380911"/>
    <lineage>
        <taxon>Bacteria</taxon>
        <taxon>Pseudomonadati</taxon>
        <taxon>Pseudomonadota</taxon>
        <taxon>Betaproteobacteria</taxon>
        <taxon>Burkholderiales</taxon>
        <taxon>Alcaligenaceae</taxon>
        <taxon>Parapusillimonas</taxon>
    </lineage>
</organism>
<evidence type="ECO:0000256" key="3">
    <source>
        <dbReference type="ARBA" id="ARBA00011245"/>
    </source>
</evidence>
<evidence type="ECO:0000256" key="14">
    <source>
        <dbReference type="SAM" id="SignalP"/>
    </source>
</evidence>
<feature type="signal peptide" evidence="14">
    <location>
        <begin position="1"/>
        <end position="26"/>
    </location>
</feature>
<dbReference type="Gene3D" id="2.50.20.10">
    <property type="entry name" value="Lipoprotein localisation LolA/LolB/LppX"/>
    <property type="match status" value="1"/>
</dbReference>
<dbReference type="InterPro" id="IPR004565">
    <property type="entry name" value="OM_lipoprot_LolB"/>
</dbReference>